<name>A0A9E4KC76_9GAMM</name>
<dbReference type="GO" id="GO:0050664">
    <property type="term" value="F:oxidoreductase activity, acting on NAD(P)H, oxygen as acceptor"/>
    <property type="evidence" value="ECO:0007669"/>
    <property type="project" value="TreeGrafter"/>
</dbReference>
<dbReference type="Gene3D" id="3.40.50.720">
    <property type="entry name" value="NAD(P)-binding Rossmann-like Domain"/>
    <property type="match status" value="1"/>
</dbReference>
<dbReference type="PANTHER" id="PTHR43008:SF8">
    <property type="entry name" value="BENZIL REDUCTASE ((S)-BENZOIN FORMING) IRC24"/>
    <property type="match status" value="1"/>
</dbReference>
<dbReference type="InterPro" id="IPR036291">
    <property type="entry name" value="NAD(P)-bd_dom_sf"/>
</dbReference>
<evidence type="ECO:0000313" key="4">
    <source>
        <dbReference type="Proteomes" id="UP000886667"/>
    </source>
</evidence>
<dbReference type="PANTHER" id="PTHR43008">
    <property type="entry name" value="BENZIL REDUCTASE"/>
    <property type="match status" value="1"/>
</dbReference>
<reference evidence="3" key="1">
    <citation type="journal article" date="2021" name="Proc. Natl. Acad. Sci. U.S.A.">
        <title>Global biogeography of chemosynthetic symbionts reveals both localized and globally distributed symbiont groups. .</title>
        <authorList>
            <person name="Osvatic J.T."/>
            <person name="Wilkins L.G.E."/>
            <person name="Leibrecht L."/>
            <person name="Leray M."/>
            <person name="Zauner S."/>
            <person name="Polzin J."/>
            <person name="Camacho Y."/>
            <person name="Gros O."/>
            <person name="van Gils J.A."/>
            <person name="Eisen J.A."/>
            <person name="Petersen J.M."/>
            <person name="Yuen B."/>
        </authorList>
    </citation>
    <scope>NUCLEOTIDE SEQUENCE</scope>
    <source>
        <strain evidence="3">MAGclacostrist064TRANS</strain>
    </source>
</reference>
<dbReference type="Pfam" id="PF00106">
    <property type="entry name" value="adh_short"/>
    <property type="match status" value="1"/>
</dbReference>
<accession>A0A9E4KC76</accession>
<comment type="similarity">
    <text evidence="1">Belongs to the short-chain dehydrogenases/reductases (SDR) family.</text>
</comment>
<dbReference type="EMBL" id="JAEPCM010000205">
    <property type="protein sequence ID" value="MCG7945934.1"/>
    <property type="molecule type" value="Genomic_DNA"/>
</dbReference>
<dbReference type="AlphaFoldDB" id="A0A9E4KC76"/>
<evidence type="ECO:0000256" key="2">
    <source>
        <dbReference type="ARBA" id="ARBA00023002"/>
    </source>
</evidence>
<keyword evidence="2" id="KW-0560">Oxidoreductase</keyword>
<proteinExistence type="inferred from homology"/>
<evidence type="ECO:0000313" key="3">
    <source>
        <dbReference type="EMBL" id="MCG7945934.1"/>
    </source>
</evidence>
<dbReference type="InterPro" id="IPR002347">
    <property type="entry name" value="SDR_fam"/>
</dbReference>
<gene>
    <name evidence="3" type="ORF">JAZ07_06245</name>
</gene>
<dbReference type="SUPFAM" id="SSF51735">
    <property type="entry name" value="NAD(P)-binding Rossmann-fold domains"/>
    <property type="match status" value="1"/>
</dbReference>
<sequence>MNKRTAFITGNSSGLGLGISQVLLNQGYRVYGCSRRGCKLQGDIVDQHCDLTRSETIPDALEQLLNGVTTLDLVILNAGILGEIKNISDTSLDALRQIMEINLWPNKVILDWLLKSPLNIDQILLMSSGAAVLGNKGWGGYALSKSGLNMLGRLYAHEFDETHIAAIAPGLIESSMMDYLCSEADSDAFPALQRIRQAREEGKTLSPSAAAERILQALPEIKGFESGSYIDLRQILAPDEYQALLEARNRT</sequence>
<dbReference type="PRINTS" id="PR00081">
    <property type="entry name" value="GDHRDH"/>
</dbReference>
<comment type="caution">
    <text evidence="3">The sequence shown here is derived from an EMBL/GenBank/DDBJ whole genome shotgun (WGS) entry which is preliminary data.</text>
</comment>
<organism evidence="3 4">
    <name type="scientific">Candidatus Thiodiazotropha taylori</name>
    <dbReference type="NCBI Taxonomy" id="2792791"/>
    <lineage>
        <taxon>Bacteria</taxon>
        <taxon>Pseudomonadati</taxon>
        <taxon>Pseudomonadota</taxon>
        <taxon>Gammaproteobacteria</taxon>
        <taxon>Chromatiales</taxon>
        <taxon>Sedimenticolaceae</taxon>
        <taxon>Candidatus Thiodiazotropha</taxon>
    </lineage>
</organism>
<dbReference type="Proteomes" id="UP000886667">
    <property type="component" value="Unassembled WGS sequence"/>
</dbReference>
<evidence type="ECO:0000256" key="1">
    <source>
        <dbReference type="ARBA" id="ARBA00006484"/>
    </source>
</evidence>
<protein>
    <submittedName>
        <fullName evidence="3">SDR family NAD(P)-dependent oxidoreductase</fullName>
    </submittedName>
</protein>